<dbReference type="STRING" id="266892.SAMN04488054_11037"/>
<dbReference type="InterPro" id="IPR025942">
    <property type="entry name" value="SpoVIF"/>
</dbReference>
<dbReference type="RefSeq" id="WP_090926806.1">
    <property type="nucleotide sequence ID" value="NZ_FOTY01000010.1"/>
</dbReference>
<name>A0A1I4M4K1_9BACI</name>
<dbReference type="OrthoDB" id="2474248at2"/>
<reference evidence="1 2" key="1">
    <citation type="submission" date="2016-10" db="EMBL/GenBank/DDBJ databases">
        <authorList>
            <person name="de Groot N.N."/>
        </authorList>
    </citation>
    <scope>NUCLEOTIDE SEQUENCE [LARGE SCALE GENOMIC DNA]</scope>
    <source>
        <strain evidence="1 2">CGMCC 1.6134</strain>
    </source>
</reference>
<keyword evidence="2" id="KW-1185">Reference proteome</keyword>
<evidence type="ECO:0000313" key="2">
    <source>
        <dbReference type="Proteomes" id="UP000199668"/>
    </source>
</evidence>
<protein>
    <submittedName>
        <fullName evidence="1">Stage VI sporulation protein F</fullName>
    </submittedName>
</protein>
<evidence type="ECO:0000313" key="1">
    <source>
        <dbReference type="EMBL" id="SFL98161.1"/>
    </source>
</evidence>
<dbReference type="EMBL" id="FOTY01000010">
    <property type="protein sequence ID" value="SFL98161.1"/>
    <property type="molecule type" value="Genomic_DNA"/>
</dbReference>
<dbReference type="AlphaFoldDB" id="A0A1I4M4K1"/>
<dbReference type="Proteomes" id="UP000199668">
    <property type="component" value="Unassembled WGS sequence"/>
</dbReference>
<organism evidence="1 2">
    <name type="scientific">Salibacterium qingdaonense</name>
    <dbReference type="NCBI Taxonomy" id="266892"/>
    <lineage>
        <taxon>Bacteria</taxon>
        <taxon>Bacillati</taxon>
        <taxon>Bacillota</taxon>
        <taxon>Bacilli</taxon>
        <taxon>Bacillales</taxon>
        <taxon>Bacillaceae</taxon>
    </lineage>
</organism>
<gene>
    <name evidence="1" type="ORF">SAMN04488054_11037</name>
</gene>
<proteinExistence type="predicted"/>
<dbReference type="Pfam" id="PF14069">
    <property type="entry name" value="SpoVIF"/>
    <property type="match status" value="1"/>
</dbReference>
<sequence length="87" mass="9869">MKHSDSMFDNIEKNTNVKQEDIMKLVQSLQGADFQDEKTVRRVIRDVGSLAGKSVSARKEDELVKAVMNNDIPLDLASLSKWFQSSR</sequence>
<accession>A0A1I4M4K1</accession>